<organism evidence="2 3">
    <name type="scientific">Ascaris lumbricoides</name>
    <name type="common">Giant roundworm</name>
    <dbReference type="NCBI Taxonomy" id="6252"/>
    <lineage>
        <taxon>Eukaryota</taxon>
        <taxon>Metazoa</taxon>
        <taxon>Ecdysozoa</taxon>
        <taxon>Nematoda</taxon>
        <taxon>Chromadorea</taxon>
        <taxon>Rhabditida</taxon>
        <taxon>Spirurina</taxon>
        <taxon>Ascaridomorpha</taxon>
        <taxon>Ascaridoidea</taxon>
        <taxon>Ascarididae</taxon>
        <taxon>Ascaris</taxon>
    </lineage>
</organism>
<sequence length="423" mass="48252">MVKVHWKLELCKFLCQLVNVVLPANVTIKKVKMEVGWFLQLLICVRHARTDTAAWFEVFDKTTNYDAHPSRGTVLFVKAILTADCEAFMFYTVSGEPQFHSTPTIKYTKTANGGKLVLEYDYSSLDFASSGPHKRVDSIVTDVANFSHGFSFTLSFAKSKVHLIFNGRLFFMDIAEIMLLDDHEYESYFIKSRPVVFVAGCTSSKQSFELGAYGEHGYTGKGTSIVRSFMGLTLNYHFGRDVNVVYVAKHAEYDGRNYEIVKDFGYDLEVGDNAYQFSISMEFVSNSHRKERANITTDILYVVTGSAHLSVNAPCATRVKAPIVCEPRSTDFYFTALRVGHARRKYEEGITNRTWSRCALHGPSKYRDILDRSQRLTLTYSFYEDLELMRQHDQRKTPSVTLIKGERLPRENENKFVANKNGD</sequence>
<proteinExistence type="predicted"/>
<protein>
    <submittedName>
        <fullName evidence="3">VWFD domain-containing protein</fullName>
    </submittedName>
</protein>
<feature type="signal peptide" evidence="1">
    <location>
        <begin position="1"/>
        <end position="23"/>
    </location>
</feature>
<evidence type="ECO:0000256" key="1">
    <source>
        <dbReference type="SAM" id="SignalP"/>
    </source>
</evidence>
<dbReference type="AlphaFoldDB" id="A0A9J2Q800"/>
<evidence type="ECO:0000313" key="2">
    <source>
        <dbReference type="Proteomes" id="UP000036681"/>
    </source>
</evidence>
<dbReference type="Proteomes" id="UP000036681">
    <property type="component" value="Unplaced"/>
</dbReference>
<keyword evidence="1" id="KW-0732">Signal</keyword>
<feature type="chain" id="PRO_5039927405" evidence="1">
    <location>
        <begin position="24"/>
        <end position="423"/>
    </location>
</feature>
<accession>A0A9J2Q800</accession>
<reference evidence="3" key="1">
    <citation type="submission" date="2023-03" db="UniProtKB">
        <authorList>
            <consortium name="WormBaseParasite"/>
        </authorList>
    </citation>
    <scope>IDENTIFICATION</scope>
</reference>
<dbReference type="WBParaSite" id="ALUE_0001769001-mRNA-1">
    <property type="protein sequence ID" value="ALUE_0001769001-mRNA-1"/>
    <property type="gene ID" value="ALUE_0001769001"/>
</dbReference>
<name>A0A9J2Q800_ASCLU</name>
<keyword evidence="2" id="KW-1185">Reference proteome</keyword>
<evidence type="ECO:0000313" key="3">
    <source>
        <dbReference type="WBParaSite" id="ALUE_0001769001-mRNA-1"/>
    </source>
</evidence>